<dbReference type="InterPro" id="IPR030802">
    <property type="entry name" value="Permease_MalE"/>
</dbReference>
<dbReference type="EMBL" id="BNCI01000001">
    <property type="protein sequence ID" value="GHF11844.1"/>
    <property type="molecule type" value="Genomic_DNA"/>
</dbReference>
<dbReference type="GO" id="GO:0005548">
    <property type="term" value="F:phospholipid transporter activity"/>
    <property type="evidence" value="ECO:0007669"/>
    <property type="project" value="TreeGrafter"/>
</dbReference>
<keyword evidence="2" id="KW-1003">Cell membrane</keyword>
<dbReference type="SUPFAM" id="SSF52091">
    <property type="entry name" value="SpoIIaa-like"/>
    <property type="match status" value="1"/>
</dbReference>
<dbReference type="Proteomes" id="UP000630923">
    <property type="component" value="Unassembled WGS sequence"/>
</dbReference>
<keyword evidence="2" id="KW-0812">Transmembrane</keyword>
<comment type="function">
    <text evidence="1">Could be part of an ABC transporter complex.</text>
</comment>
<comment type="similarity">
    <text evidence="2">Belongs to the MlaE permease family.</text>
</comment>
<dbReference type="Pfam" id="PF02405">
    <property type="entry name" value="MlaE"/>
    <property type="match status" value="1"/>
</dbReference>
<evidence type="ECO:0000313" key="4">
    <source>
        <dbReference type="Proteomes" id="UP000630923"/>
    </source>
</evidence>
<name>A0A919E454_9PROT</name>
<evidence type="ECO:0000256" key="2">
    <source>
        <dbReference type="RuleBase" id="RU362044"/>
    </source>
</evidence>
<evidence type="ECO:0000256" key="1">
    <source>
        <dbReference type="ARBA" id="ARBA00003787"/>
    </source>
</evidence>
<dbReference type="PANTHER" id="PTHR30188:SF3">
    <property type="entry name" value="ABC TRANSPORTER PERMEASE"/>
    <property type="match status" value="1"/>
</dbReference>
<keyword evidence="2" id="KW-0997">Cell inner membrane</keyword>
<gene>
    <name evidence="3" type="ORF">GCM10017044_02120</name>
</gene>
<comment type="subcellular location">
    <subcellularLocation>
        <location evidence="2">Cell inner membrane</location>
        <topology evidence="2">Multi-pass membrane protein</topology>
    </subcellularLocation>
</comment>
<keyword evidence="4" id="KW-1185">Reference proteome</keyword>
<accession>A0A919E454</accession>
<organism evidence="3 4">
    <name type="scientific">Kordiimonas sediminis</name>
    <dbReference type="NCBI Taxonomy" id="1735581"/>
    <lineage>
        <taxon>Bacteria</taxon>
        <taxon>Pseudomonadati</taxon>
        <taxon>Pseudomonadota</taxon>
        <taxon>Alphaproteobacteria</taxon>
        <taxon>Kordiimonadales</taxon>
        <taxon>Kordiimonadaceae</taxon>
        <taxon>Kordiimonas</taxon>
    </lineage>
</organism>
<dbReference type="AlphaFoldDB" id="A0A919E454"/>
<dbReference type="InterPro" id="IPR003453">
    <property type="entry name" value="ABC_MlaE_roteobac"/>
</dbReference>
<reference evidence="3" key="2">
    <citation type="submission" date="2020-09" db="EMBL/GenBank/DDBJ databases">
        <authorList>
            <person name="Sun Q."/>
            <person name="Kim S."/>
        </authorList>
    </citation>
    <scope>NUCLEOTIDE SEQUENCE</scope>
    <source>
        <strain evidence="3">KCTC 42590</strain>
    </source>
</reference>
<dbReference type="InterPro" id="IPR036513">
    <property type="entry name" value="STAS_dom_sf"/>
</dbReference>
<dbReference type="RefSeq" id="WP_191249711.1">
    <property type="nucleotide sequence ID" value="NZ_BNCI01000001.1"/>
</dbReference>
<proteinExistence type="inferred from homology"/>
<reference evidence="3" key="1">
    <citation type="journal article" date="2014" name="Int. J. Syst. Evol. Microbiol.">
        <title>Complete genome sequence of Corynebacterium casei LMG S-19264T (=DSM 44701T), isolated from a smear-ripened cheese.</title>
        <authorList>
            <consortium name="US DOE Joint Genome Institute (JGI-PGF)"/>
            <person name="Walter F."/>
            <person name="Albersmeier A."/>
            <person name="Kalinowski J."/>
            <person name="Ruckert C."/>
        </authorList>
    </citation>
    <scope>NUCLEOTIDE SEQUENCE</scope>
    <source>
        <strain evidence="3">KCTC 42590</strain>
    </source>
</reference>
<feature type="transmembrane region" description="Helical" evidence="2">
    <location>
        <begin position="316"/>
        <end position="336"/>
    </location>
</feature>
<dbReference type="NCBIfam" id="TIGR00056">
    <property type="entry name" value="MlaE family lipid ABC transporter permease subunit"/>
    <property type="match status" value="1"/>
</dbReference>
<keyword evidence="2" id="KW-0472">Membrane</keyword>
<feature type="transmembrane region" description="Helical" evidence="2">
    <location>
        <begin position="214"/>
        <end position="236"/>
    </location>
</feature>
<feature type="transmembrane region" description="Helical" evidence="2">
    <location>
        <begin position="283"/>
        <end position="304"/>
    </location>
</feature>
<feature type="transmembrane region" description="Helical" evidence="2">
    <location>
        <begin position="356"/>
        <end position="374"/>
    </location>
</feature>
<sequence length="376" mass="40288">MSVTTDFFEIEDLGATKIVALSGDWTIDTAEAIDRLMGVCVKSSRGATVLDCSHIGKMDTTGAVLIRRYADALDSHTGAVLTGVTAQHKGLMAVVSCKPPPAQTCPDEMPWYFQFLEDVGLATRKLTRITGAQLNFIGLVFVRLFGSLTDPRRIRWTALIHQIEAVGLKSMGIVGLIAFLIGAVMVNQGAIQLARFGADIFVVDMLGIAHLRELGILLTAIIIAGRSGSAFTAAIGSMKLHEEVDAMKTIGLNPIDVLVLPRLVALVIALPLLTFYADIMGVLGGALMAWVQLNITPANFFVYFQEVISADHFFVGLIKAPFFAVVIAITGCFNGLNVRGSAESLGVNTTQAVVQAIFLVIVLDALFAIFFTAIDL</sequence>
<feature type="transmembrane region" description="Helical" evidence="2">
    <location>
        <begin position="257"/>
        <end position="277"/>
    </location>
</feature>
<dbReference type="Gene3D" id="3.30.750.24">
    <property type="entry name" value="STAS domain"/>
    <property type="match status" value="1"/>
</dbReference>
<evidence type="ECO:0000313" key="3">
    <source>
        <dbReference type="EMBL" id="GHF11844.1"/>
    </source>
</evidence>
<dbReference type="GO" id="GO:0043190">
    <property type="term" value="C:ATP-binding cassette (ABC) transporter complex"/>
    <property type="evidence" value="ECO:0007669"/>
    <property type="project" value="InterPro"/>
</dbReference>
<protein>
    <submittedName>
        <fullName evidence="3">Sulfate transporter</fullName>
    </submittedName>
</protein>
<keyword evidence="2" id="KW-1133">Transmembrane helix</keyword>
<comment type="caution">
    <text evidence="3">The sequence shown here is derived from an EMBL/GenBank/DDBJ whole genome shotgun (WGS) entry which is preliminary data.</text>
</comment>
<feature type="transmembrane region" description="Helical" evidence="2">
    <location>
        <begin position="173"/>
        <end position="194"/>
    </location>
</feature>
<dbReference type="PANTHER" id="PTHR30188">
    <property type="entry name" value="ABC TRANSPORTER PERMEASE PROTEIN-RELATED"/>
    <property type="match status" value="1"/>
</dbReference>